<protein>
    <recommendedName>
        <fullName evidence="4">Aspartate/glutamate leucyltransferase</fullName>
        <ecNumber evidence="4">2.3.2.29</ecNumber>
    </recommendedName>
</protein>
<dbReference type="EMBL" id="AEUP01000063">
    <property type="protein sequence ID" value="EGE46764.1"/>
    <property type="molecule type" value="Genomic_DNA"/>
</dbReference>
<accession>F1YWQ8</accession>
<proteinExistence type="inferred from homology"/>
<dbReference type="NCBIfam" id="NF002346">
    <property type="entry name" value="PRK01305.2-3"/>
    <property type="match status" value="1"/>
</dbReference>
<dbReference type="HAMAP" id="MF_00689">
    <property type="entry name" value="Bpt"/>
    <property type="match status" value="1"/>
</dbReference>
<comment type="subcellular location">
    <subcellularLocation>
        <location evidence="4">Cytoplasm</location>
    </subcellularLocation>
</comment>
<evidence type="ECO:0000259" key="5">
    <source>
        <dbReference type="Pfam" id="PF04376"/>
    </source>
</evidence>
<evidence type="ECO:0000259" key="6">
    <source>
        <dbReference type="Pfam" id="PF04377"/>
    </source>
</evidence>
<feature type="domain" description="N-end rule aminoacyl transferase C-terminal" evidence="6">
    <location>
        <begin position="124"/>
        <end position="246"/>
    </location>
</feature>
<comment type="function">
    <text evidence="4">Functions in the N-end rule pathway of protein degradation where it conjugates Leu from its aminoacyl-tRNA to the N-termini of proteins containing an N-terminal aspartate or glutamate.</text>
</comment>
<evidence type="ECO:0000256" key="1">
    <source>
        <dbReference type="ARBA" id="ARBA00022490"/>
    </source>
</evidence>
<keyword evidence="1 4" id="KW-0963">Cytoplasm</keyword>
<evidence type="ECO:0000256" key="4">
    <source>
        <dbReference type="HAMAP-Rule" id="MF_00689"/>
    </source>
</evidence>
<dbReference type="InterPro" id="IPR017138">
    <property type="entry name" value="Asp_Glu_LeuTrfase"/>
</dbReference>
<comment type="catalytic activity">
    <reaction evidence="4">
        <text>N-terminal L-aspartyl-[protein] + L-leucyl-tRNA(Leu) = N-terminal L-leucyl-L-aspartyl-[protein] + tRNA(Leu) + H(+)</text>
        <dbReference type="Rhea" id="RHEA:50420"/>
        <dbReference type="Rhea" id="RHEA-COMP:9613"/>
        <dbReference type="Rhea" id="RHEA-COMP:9622"/>
        <dbReference type="Rhea" id="RHEA-COMP:12669"/>
        <dbReference type="Rhea" id="RHEA-COMP:12674"/>
        <dbReference type="ChEBI" id="CHEBI:15378"/>
        <dbReference type="ChEBI" id="CHEBI:64720"/>
        <dbReference type="ChEBI" id="CHEBI:78442"/>
        <dbReference type="ChEBI" id="CHEBI:78494"/>
        <dbReference type="ChEBI" id="CHEBI:133042"/>
        <dbReference type="EC" id="2.3.2.29"/>
    </reaction>
</comment>
<evidence type="ECO:0000313" key="8">
    <source>
        <dbReference type="Proteomes" id="UP000018454"/>
    </source>
</evidence>
<evidence type="ECO:0000256" key="3">
    <source>
        <dbReference type="ARBA" id="ARBA00023315"/>
    </source>
</evidence>
<dbReference type="InterPro" id="IPR030700">
    <property type="entry name" value="N-end_Aminoacyl_Trfase"/>
</dbReference>
<organism evidence="7 8">
    <name type="scientific">Acetobacter pomorum DM001</name>
    <dbReference type="NCBI Taxonomy" id="945681"/>
    <lineage>
        <taxon>Bacteria</taxon>
        <taxon>Pseudomonadati</taxon>
        <taxon>Pseudomonadota</taxon>
        <taxon>Alphaproteobacteria</taxon>
        <taxon>Acetobacterales</taxon>
        <taxon>Acetobacteraceae</taxon>
        <taxon>Acetobacter</taxon>
    </lineage>
</organism>
<dbReference type="Pfam" id="PF04376">
    <property type="entry name" value="ATE_N"/>
    <property type="match status" value="1"/>
</dbReference>
<sequence length="274" mass="31145">MGQSFLAHNFVAGSFLPMTSSQDRPHFFYTAPPGACPYLPNRIERKILVDLATPDANFLHSRLSHAGFRRSHTLAYAPICDGCSACIPIRLPVRNLTPHRTQKRAVRRNADLMRSLLPPTATDEQYTLFRRYLDSRHSDGEMAGMSMHDYRIMVEETPVDTRLVEFRTPDATLMAASLIDVLEDGLSAVYSFYEPNCPQRSLGSFAILSLAELAMQMELPYLYLGYWVPGSPKMAYKERFQPAEILRNGTWQKLDLNYPPKTERAHPFPEGPLF</sequence>
<dbReference type="GO" id="GO:0008914">
    <property type="term" value="F:leucyl-tRNA--protein transferase activity"/>
    <property type="evidence" value="ECO:0007669"/>
    <property type="project" value="UniProtKB-UniRule"/>
</dbReference>
<dbReference type="GO" id="GO:0005737">
    <property type="term" value="C:cytoplasm"/>
    <property type="evidence" value="ECO:0007669"/>
    <property type="project" value="UniProtKB-SubCell"/>
</dbReference>
<dbReference type="InterPro" id="IPR007472">
    <property type="entry name" value="N-end_Aminoacyl_Trfase_C"/>
</dbReference>
<keyword evidence="3 4" id="KW-0012">Acyltransferase</keyword>
<dbReference type="PANTHER" id="PTHR21367:SF1">
    <property type="entry name" value="ARGINYL-TRNA--PROTEIN TRANSFERASE 1"/>
    <property type="match status" value="1"/>
</dbReference>
<dbReference type="InterPro" id="IPR007471">
    <property type="entry name" value="N-end_Aminoacyl_Trfase_N"/>
</dbReference>
<dbReference type="Proteomes" id="UP000018454">
    <property type="component" value="Unassembled WGS sequence"/>
</dbReference>
<evidence type="ECO:0000256" key="2">
    <source>
        <dbReference type="ARBA" id="ARBA00022679"/>
    </source>
</evidence>
<evidence type="ECO:0000313" key="7">
    <source>
        <dbReference type="EMBL" id="EGE46764.1"/>
    </source>
</evidence>
<dbReference type="PANTHER" id="PTHR21367">
    <property type="entry name" value="ARGININE-TRNA-PROTEIN TRANSFERASE 1"/>
    <property type="match status" value="1"/>
</dbReference>
<gene>
    <name evidence="7" type="primary">ate</name>
    <name evidence="4" type="synonym">bpt</name>
    <name evidence="7" type="ORF">APO_2672</name>
</gene>
<dbReference type="SUPFAM" id="SSF55729">
    <property type="entry name" value="Acyl-CoA N-acyltransferases (Nat)"/>
    <property type="match status" value="1"/>
</dbReference>
<dbReference type="AlphaFoldDB" id="F1YWQ8"/>
<dbReference type="NCBIfam" id="NF002343">
    <property type="entry name" value="PRK01305.1-4"/>
    <property type="match status" value="1"/>
</dbReference>
<name>F1YWQ8_9PROT</name>
<comment type="caution">
    <text evidence="7">The sequence shown here is derived from an EMBL/GenBank/DDBJ whole genome shotgun (WGS) entry which is preliminary data.</text>
</comment>
<reference evidence="7 8" key="1">
    <citation type="journal article" date="2011" name="Science">
        <title>Drosophila microbiome modulates host developmental and metabolic homeostasis via insulin signaling.</title>
        <authorList>
            <person name="Shin S.C."/>
            <person name="Kim S.H."/>
            <person name="You H."/>
            <person name="Kim B."/>
            <person name="Kim A.C."/>
            <person name="Lee K.A."/>
            <person name="Yoon J.H."/>
            <person name="Ryu J.H."/>
            <person name="Lee W.J."/>
        </authorList>
    </citation>
    <scope>NUCLEOTIDE SEQUENCE [LARGE SCALE GENOMIC DNA]</scope>
    <source>
        <strain evidence="7 8">DM001</strain>
    </source>
</reference>
<dbReference type="PIRSF" id="PIRSF037208">
    <property type="entry name" value="ATE_pro_prd"/>
    <property type="match status" value="1"/>
</dbReference>
<comment type="similarity">
    <text evidence="4">Belongs to the R-transferase family. Bpt subfamily.</text>
</comment>
<dbReference type="Pfam" id="PF04377">
    <property type="entry name" value="ATE_C"/>
    <property type="match status" value="1"/>
</dbReference>
<dbReference type="NCBIfam" id="NF002342">
    <property type="entry name" value="PRK01305.1-3"/>
    <property type="match status" value="1"/>
</dbReference>
<dbReference type="GO" id="GO:0071596">
    <property type="term" value="P:ubiquitin-dependent protein catabolic process via the N-end rule pathway"/>
    <property type="evidence" value="ECO:0007669"/>
    <property type="project" value="InterPro"/>
</dbReference>
<dbReference type="NCBIfam" id="NF002341">
    <property type="entry name" value="PRK01305.1-1"/>
    <property type="match status" value="1"/>
</dbReference>
<comment type="catalytic activity">
    <reaction evidence="4">
        <text>N-terminal L-glutamyl-[protein] + L-leucyl-tRNA(Leu) = N-terminal L-leucyl-L-glutamyl-[protein] + tRNA(Leu) + H(+)</text>
        <dbReference type="Rhea" id="RHEA:50412"/>
        <dbReference type="Rhea" id="RHEA-COMP:9613"/>
        <dbReference type="Rhea" id="RHEA-COMP:9622"/>
        <dbReference type="Rhea" id="RHEA-COMP:12664"/>
        <dbReference type="Rhea" id="RHEA-COMP:12668"/>
        <dbReference type="ChEBI" id="CHEBI:15378"/>
        <dbReference type="ChEBI" id="CHEBI:64721"/>
        <dbReference type="ChEBI" id="CHEBI:78442"/>
        <dbReference type="ChEBI" id="CHEBI:78494"/>
        <dbReference type="ChEBI" id="CHEBI:133041"/>
        <dbReference type="EC" id="2.3.2.29"/>
    </reaction>
</comment>
<dbReference type="GO" id="GO:0004057">
    <property type="term" value="F:arginyl-tRNA--protein transferase activity"/>
    <property type="evidence" value="ECO:0007669"/>
    <property type="project" value="InterPro"/>
</dbReference>
<dbReference type="InterPro" id="IPR016181">
    <property type="entry name" value="Acyl_CoA_acyltransferase"/>
</dbReference>
<keyword evidence="2 4" id="KW-0808">Transferase</keyword>
<feature type="domain" description="N-end aminoacyl transferase N-terminal" evidence="5">
    <location>
        <begin position="35"/>
        <end position="104"/>
    </location>
</feature>
<dbReference type="EC" id="2.3.2.29" evidence="4"/>